<gene>
    <name evidence="3" type="ORF">ACFOSH_34820</name>
</gene>
<protein>
    <recommendedName>
        <fullName evidence="5">Secreted protein</fullName>
    </recommendedName>
</protein>
<feature type="signal peptide" evidence="2">
    <location>
        <begin position="1"/>
        <end position="39"/>
    </location>
</feature>
<evidence type="ECO:0000256" key="2">
    <source>
        <dbReference type="SAM" id="SignalP"/>
    </source>
</evidence>
<name>A0ABV7P7W8_9PSEU</name>
<comment type="caution">
    <text evidence="3">The sequence shown here is derived from an EMBL/GenBank/DDBJ whole genome shotgun (WGS) entry which is preliminary data.</text>
</comment>
<proteinExistence type="predicted"/>
<feature type="region of interest" description="Disordered" evidence="1">
    <location>
        <begin position="90"/>
        <end position="129"/>
    </location>
</feature>
<evidence type="ECO:0000313" key="4">
    <source>
        <dbReference type="Proteomes" id="UP001595645"/>
    </source>
</evidence>
<feature type="chain" id="PRO_5047302971" description="Secreted protein" evidence="2">
    <location>
        <begin position="40"/>
        <end position="211"/>
    </location>
</feature>
<evidence type="ECO:0000256" key="1">
    <source>
        <dbReference type="SAM" id="MobiDB-lite"/>
    </source>
</evidence>
<dbReference type="RefSeq" id="WP_378244319.1">
    <property type="nucleotide sequence ID" value="NZ_JBHRWK010000070.1"/>
</dbReference>
<dbReference type="Proteomes" id="UP001595645">
    <property type="component" value="Unassembled WGS sequence"/>
</dbReference>
<sequence>MMNSAGKHRKRATIGIASVLGVAAIAAAMFAVSTPDGQAAESCQGLDTALRNNLNFIADQQAKPDALSGARIGNRQAVVDLIQQRRQTAGCAEDVRADGGKQEQDKAADEAEKAAEKDAAGQDDAAAGGGEVVCQGSTVTLSGEGGAPAASSGEFPEGTKLKVTNLDNDKSTTVEVTGTSGSCALLNNAAFEQVREPGKFLIRRATIERVG</sequence>
<keyword evidence="2" id="KW-0732">Signal</keyword>
<accession>A0ABV7P7W8</accession>
<organism evidence="3 4">
    <name type="scientific">Amycolatopsis speibonae</name>
    <dbReference type="NCBI Taxonomy" id="1450224"/>
    <lineage>
        <taxon>Bacteria</taxon>
        <taxon>Bacillati</taxon>
        <taxon>Actinomycetota</taxon>
        <taxon>Actinomycetes</taxon>
        <taxon>Pseudonocardiales</taxon>
        <taxon>Pseudonocardiaceae</taxon>
        <taxon>Amycolatopsis</taxon>
    </lineage>
</organism>
<dbReference type="EMBL" id="JBHRWK010000070">
    <property type="protein sequence ID" value="MFC3454635.1"/>
    <property type="molecule type" value="Genomic_DNA"/>
</dbReference>
<evidence type="ECO:0000313" key="3">
    <source>
        <dbReference type="EMBL" id="MFC3454635.1"/>
    </source>
</evidence>
<evidence type="ECO:0008006" key="5">
    <source>
        <dbReference type="Google" id="ProtNLM"/>
    </source>
</evidence>
<feature type="compositionally biased region" description="Basic and acidic residues" evidence="1">
    <location>
        <begin position="93"/>
        <end position="120"/>
    </location>
</feature>
<keyword evidence="4" id="KW-1185">Reference proteome</keyword>
<reference evidence="4" key="1">
    <citation type="journal article" date="2019" name="Int. J. Syst. Evol. Microbiol.">
        <title>The Global Catalogue of Microorganisms (GCM) 10K type strain sequencing project: providing services to taxonomists for standard genome sequencing and annotation.</title>
        <authorList>
            <consortium name="The Broad Institute Genomics Platform"/>
            <consortium name="The Broad Institute Genome Sequencing Center for Infectious Disease"/>
            <person name="Wu L."/>
            <person name="Ma J."/>
        </authorList>
    </citation>
    <scope>NUCLEOTIDE SEQUENCE [LARGE SCALE GENOMIC DNA]</scope>
    <source>
        <strain evidence="4">CGMCC 4.7676</strain>
    </source>
</reference>